<evidence type="ECO:0000256" key="5">
    <source>
        <dbReference type="SAM" id="MobiDB-lite"/>
    </source>
</evidence>
<keyword evidence="4" id="KW-0539">Nucleus</keyword>
<dbReference type="EMBL" id="CP014501">
    <property type="protein sequence ID" value="ANB12700.1"/>
    <property type="molecule type" value="Genomic_DNA"/>
</dbReference>
<feature type="domain" description="DNA polymerase delta subunit OB-fold" evidence="7">
    <location>
        <begin position="7"/>
        <end position="71"/>
    </location>
</feature>
<dbReference type="RefSeq" id="XP_018735177.1">
    <property type="nucleotide sequence ID" value="XM_018882938.1"/>
</dbReference>
<dbReference type="PANTHER" id="PTHR10416:SF0">
    <property type="entry name" value="DNA POLYMERASE DELTA SUBUNIT 2"/>
    <property type="match status" value="1"/>
</dbReference>
<dbReference type="GO" id="GO:0043625">
    <property type="term" value="C:delta DNA polymerase complex"/>
    <property type="evidence" value="ECO:0007669"/>
    <property type="project" value="EnsemblFungi"/>
</dbReference>
<accession>A0A167DB30</accession>
<evidence type="ECO:0000259" key="7">
    <source>
        <dbReference type="Pfam" id="PF18018"/>
    </source>
</evidence>
<evidence type="ECO:0000313" key="8">
    <source>
        <dbReference type="EMBL" id="ANB12700.1"/>
    </source>
</evidence>
<reference evidence="8 9" key="1">
    <citation type="submission" date="2016-02" db="EMBL/GenBank/DDBJ databases">
        <title>Complete genome sequence and transcriptome regulation of the pentose utilising yeast Sugiyamaella lignohabitans.</title>
        <authorList>
            <person name="Bellasio M."/>
            <person name="Peymann A."/>
            <person name="Valli M."/>
            <person name="Sipitzky M."/>
            <person name="Graf A."/>
            <person name="Sauer M."/>
            <person name="Marx H."/>
            <person name="Mattanovich D."/>
        </authorList>
    </citation>
    <scope>NUCLEOTIDE SEQUENCE [LARGE SCALE GENOMIC DNA]</scope>
    <source>
        <strain evidence="8 9">CBS 10342</strain>
    </source>
</reference>
<dbReference type="Pfam" id="PF18018">
    <property type="entry name" value="DNA_pol_D_N"/>
    <property type="match status" value="1"/>
</dbReference>
<dbReference type="InterPro" id="IPR041863">
    <property type="entry name" value="PolD2_C"/>
</dbReference>
<dbReference type="InterPro" id="IPR040663">
    <property type="entry name" value="DNA_pol_D_N"/>
</dbReference>
<keyword evidence="3" id="KW-0235">DNA replication</keyword>
<dbReference type="OrthoDB" id="3763at2759"/>
<dbReference type="Gene3D" id="2.40.50.430">
    <property type="match status" value="1"/>
</dbReference>
<evidence type="ECO:0000256" key="1">
    <source>
        <dbReference type="ARBA" id="ARBA00004123"/>
    </source>
</evidence>
<protein>
    <submittedName>
        <fullName evidence="8">Pol31p</fullName>
    </submittedName>
</protein>
<name>A0A167DB30_9ASCO</name>
<comment type="subcellular location">
    <subcellularLocation>
        <location evidence="1">Nucleus</location>
    </subcellularLocation>
</comment>
<dbReference type="Proteomes" id="UP000189580">
    <property type="component" value="Chromosome a"/>
</dbReference>
<dbReference type="GO" id="GO:0006278">
    <property type="term" value="P:RNA-templated DNA biosynthetic process"/>
    <property type="evidence" value="ECO:0007669"/>
    <property type="project" value="EnsemblFungi"/>
</dbReference>
<dbReference type="GeneID" id="30038058"/>
<evidence type="ECO:0000313" key="9">
    <source>
        <dbReference type="Proteomes" id="UP000189580"/>
    </source>
</evidence>
<evidence type="ECO:0000256" key="3">
    <source>
        <dbReference type="ARBA" id="ARBA00022705"/>
    </source>
</evidence>
<dbReference type="InterPro" id="IPR024826">
    <property type="entry name" value="DNA_pol_delta/II_ssu"/>
</dbReference>
<dbReference type="GO" id="GO:0016035">
    <property type="term" value="C:zeta DNA polymerase complex"/>
    <property type="evidence" value="ECO:0007669"/>
    <property type="project" value="EnsemblFungi"/>
</dbReference>
<comment type="similarity">
    <text evidence="2">Belongs to the DNA polymerase delta/II small subunit family.</text>
</comment>
<dbReference type="InterPro" id="IPR007185">
    <property type="entry name" value="DNA_pol_a/d/e_bsu"/>
</dbReference>
<dbReference type="Gene3D" id="3.60.21.50">
    <property type="match status" value="1"/>
</dbReference>
<organism evidence="8 9">
    <name type="scientific">Sugiyamaella lignohabitans</name>
    <dbReference type="NCBI Taxonomy" id="796027"/>
    <lineage>
        <taxon>Eukaryota</taxon>
        <taxon>Fungi</taxon>
        <taxon>Dikarya</taxon>
        <taxon>Ascomycota</taxon>
        <taxon>Saccharomycotina</taxon>
        <taxon>Dipodascomycetes</taxon>
        <taxon>Dipodascales</taxon>
        <taxon>Trichomonascaceae</taxon>
        <taxon>Sugiyamaella</taxon>
    </lineage>
</organism>
<dbReference type="Pfam" id="PF04042">
    <property type="entry name" value="DNA_pol_E_B"/>
    <property type="match status" value="1"/>
</dbReference>
<evidence type="ECO:0000259" key="6">
    <source>
        <dbReference type="Pfam" id="PF04042"/>
    </source>
</evidence>
<proteinExistence type="inferred from homology"/>
<dbReference type="PANTHER" id="PTHR10416">
    <property type="entry name" value="DNA POLYMERASE DELTA SUBUNIT 2"/>
    <property type="match status" value="1"/>
</dbReference>
<feature type="region of interest" description="Disordered" evidence="5">
    <location>
        <begin position="1"/>
        <end position="28"/>
    </location>
</feature>
<keyword evidence="9" id="KW-1185">Reference proteome</keyword>
<sequence length="357" mass="39448">MKSNTFKHYGAPPVKKEKYTDPETDSVDLEDESGRLHLKGDLVKSELLVTGTVVAVLGTEGSEGDFHVMDIKLPGYAPQKPKGNGSGYVALVSGIAINGERDRYEIELLEEYLSGELGGQNDRKLVSQVSHLILAGDSVTDFISKEDDANTASATSKNTKYRYGADNSTFHPEPMVRLDEVVANLAKTVPVSIMPGKLDPVTSSLPQQPFHQALFTSARPLIQSKIVTTTTDPYWWDLDGVRIFGSSGQTIDDIYKYVAGDDRVNMINHTLLWRHCAPTAPDTLWSYPFQDNDPFILNETPHIYFVGNQPKFETVHIREGDTEVRIIALPKFSETGQFVLVDLETLDTKLISIGTAS</sequence>
<dbReference type="GO" id="GO:0003677">
    <property type="term" value="F:DNA binding"/>
    <property type="evidence" value="ECO:0007669"/>
    <property type="project" value="InterPro"/>
</dbReference>
<dbReference type="GO" id="GO:0006271">
    <property type="term" value="P:DNA strand elongation involved in DNA replication"/>
    <property type="evidence" value="ECO:0007669"/>
    <property type="project" value="TreeGrafter"/>
</dbReference>
<dbReference type="KEGG" id="slb:AWJ20_968"/>
<dbReference type="CDD" id="cd07387">
    <property type="entry name" value="MPP_PolD2_C"/>
    <property type="match status" value="1"/>
</dbReference>
<dbReference type="AlphaFoldDB" id="A0A167DB30"/>
<evidence type="ECO:0000256" key="4">
    <source>
        <dbReference type="ARBA" id="ARBA00023242"/>
    </source>
</evidence>
<gene>
    <name evidence="8" type="primary">POL31</name>
    <name evidence="8" type="ORF">AWJ20_968</name>
</gene>
<dbReference type="GO" id="GO:0043137">
    <property type="term" value="P:DNA replication, removal of RNA primer"/>
    <property type="evidence" value="ECO:0007669"/>
    <property type="project" value="EnsemblFungi"/>
</dbReference>
<dbReference type="GO" id="GO:0003887">
    <property type="term" value="F:DNA-directed DNA polymerase activity"/>
    <property type="evidence" value="ECO:0007669"/>
    <property type="project" value="EnsemblFungi"/>
</dbReference>
<dbReference type="GO" id="GO:0005829">
    <property type="term" value="C:cytosol"/>
    <property type="evidence" value="ECO:0007669"/>
    <property type="project" value="EnsemblFungi"/>
</dbReference>
<evidence type="ECO:0000256" key="2">
    <source>
        <dbReference type="ARBA" id="ARBA00006035"/>
    </source>
</evidence>
<feature type="domain" description="DNA polymerase alpha/delta/epsilon subunit B" evidence="6">
    <location>
        <begin position="89"/>
        <end position="313"/>
    </location>
</feature>